<dbReference type="PROSITE" id="PS51186">
    <property type="entry name" value="GNAT"/>
    <property type="match status" value="1"/>
</dbReference>
<feature type="domain" description="N-acetyltransferase" evidence="1">
    <location>
        <begin position="1"/>
        <end position="161"/>
    </location>
</feature>
<evidence type="ECO:0000313" key="3">
    <source>
        <dbReference type="Proteomes" id="UP000196053"/>
    </source>
</evidence>
<organism evidence="2 3">
    <name type="scientific">Herbinix luporum</name>
    <dbReference type="NCBI Taxonomy" id="1679721"/>
    <lineage>
        <taxon>Bacteria</taxon>
        <taxon>Bacillati</taxon>
        <taxon>Bacillota</taxon>
        <taxon>Clostridia</taxon>
        <taxon>Lachnospirales</taxon>
        <taxon>Lachnospiraceae</taxon>
        <taxon>Herbinix</taxon>
    </lineage>
</organism>
<dbReference type="Proteomes" id="UP000196053">
    <property type="component" value="Chromosome I"/>
</dbReference>
<proteinExistence type="predicted"/>
<dbReference type="InterPro" id="IPR016181">
    <property type="entry name" value="Acyl_CoA_acyltransferase"/>
</dbReference>
<dbReference type="CDD" id="cd04301">
    <property type="entry name" value="NAT_SF"/>
    <property type="match status" value="1"/>
</dbReference>
<accession>A0A0K8J544</accession>
<sequence>MTIKELTAKQREEIFFQYMVKHFHKSEIKPFEIIEKLISEGKYVCYGLFNSKEDQLKGYAYFIKNEDDKILLLDYLAVLKPYRCHGIGGKFLNQMRKMFAGEYKTILAEVENPDFAYNKADSLLRKRRIQFYLKNGMSLSNVLARVSVDNYRILFMSLEEVTQEDNKILKAMDTIYQIAFPKEFYEKHIELEITNVII</sequence>
<dbReference type="OrthoDB" id="9127144at2"/>
<dbReference type="KEGG" id="hsd:SD1D_0922"/>
<dbReference type="Gene3D" id="3.40.630.30">
    <property type="match status" value="1"/>
</dbReference>
<dbReference type="GO" id="GO:0016747">
    <property type="term" value="F:acyltransferase activity, transferring groups other than amino-acyl groups"/>
    <property type="evidence" value="ECO:0007669"/>
    <property type="project" value="InterPro"/>
</dbReference>
<dbReference type="EMBL" id="LN879430">
    <property type="protein sequence ID" value="CUH92469.1"/>
    <property type="molecule type" value="Genomic_DNA"/>
</dbReference>
<evidence type="ECO:0000259" key="1">
    <source>
        <dbReference type="PROSITE" id="PS51186"/>
    </source>
</evidence>
<dbReference type="AlphaFoldDB" id="A0A0K8J544"/>
<keyword evidence="3" id="KW-1185">Reference proteome</keyword>
<name>A0A0K8J544_9FIRM</name>
<dbReference type="InterPro" id="IPR000182">
    <property type="entry name" value="GNAT_dom"/>
</dbReference>
<protein>
    <recommendedName>
        <fullName evidence="1">N-acetyltransferase domain-containing protein</fullName>
    </recommendedName>
</protein>
<dbReference type="RefSeq" id="WP_058257833.1">
    <property type="nucleotide sequence ID" value="NZ_DUPS01000036.1"/>
</dbReference>
<gene>
    <name evidence="2" type="ORF">SD1D_0922</name>
</gene>
<dbReference type="SUPFAM" id="SSF55729">
    <property type="entry name" value="Acyl-CoA N-acyltransferases (Nat)"/>
    <property type="match status" value="1"/>
</dbReference>
<dbReference type="Pfam" id="PF00583">
    <property type="entry name" value="Acetyltransf_1"/>
    <property type="match status" value="1"/>
</dbReference>
<evidence type="ECO:0000313" key="2">
    <source>
        <dbReference type="EMBL" id="CUH92469.1"/>
    </source>
</evidence>
<reference evidence="3" key="1">
    <citation type="submission" date="2015-09" db="EMBL/GenBank/DDBJ databases">
        <authorList>
            <person name="Wibberg D."/>
        </authorList>
    </citation>
    <scope>NUCLEOTIDE SEQUENCE [LARGE SCALE GENOMIC DNA]</scope>
    <source>
        <strain evidence="3">SD1D</strain>
    </source>
</reference>